<dbReference type="PANTHER" id="PTHR19288:SF95">
    <property type="entry name" value="D-GLYCEROL 3-PHOSPHATE PHOSPHATASE"/>
    <property type="match status" value="1"/>
</dbReference>
<dbReference type="InterPro" id="IPR006357">
    <property type="entry name" value="HAD-SF_hydro_IIA"/>
</dbReference>
<proteinExistence type="predicted"/>
<evidence type="ECO:0000259" key="1">
    <source>
        <dbReference type="Pfam" id="PF18407"/>
    </source>
</evidence>
<dbReference type="InterPro" id="IPR023214">
    <property type="entry name" value="HAD_sf"/>
</dbReference>
<dbReference type="OrthoDB" id="3400930at2"/>
<sequence length="336" mass="34945">MSSPLVAGHDVVLFDLDGTLYRGGEAVPWAREALRQVHERGTKVRYVTNNASKASHVVAEHLTGLGLPADAAEISTSAQAGAGLLAERLPAGSRVLVVGSPALEAEVRSVGLLPVRECAADPAAVVQGHSPDTGWRDLAEACLAIRNGALWVACNADRTLPTERGQLPGNGAMVEALRAATGREPVVAGKPQRPLLDRAVASANARTPLMVGDRLDTDIAGAVNAGMPALMVLTGVSTASDLLAAPPEQRPDHVAADLRALHEPREASAIAEQPDWKVRVGSDALELTCRSGEPEPDPLGALRALCAAWWEVGGGPTPVRGADVRAEEALRRLGLG</sequence>
<accession>A0A073BD66</accession>
<dbReference type="PANTHER" id="PTHR19288">
    <property type="entry name" value="4-NITROPHENYLPHOSPHATASE-RELATED"/>
    <property type="match status" value="1"/>
</dbReference>
<feature type="domain" description="GCN5-related N-acetyltransferase-like" evidence="1">
    <location>
        <begin position="273"/>
        <end position="335"/>
    </location>
</feature>
<dbReference type="eggNOG" id="COG0647">
    <property type="taxonomic scope" value="Bacteria"/>
</dbReference>
<dbReference type="Proteomes" id="UP000031419">
    <property type="component" value="Unassembled WGS sequence"/>
</dbReference>
<dbReference type="Gene3D" id="3.30.300.290">
    <property type="match status" value="1"/>
</dbReference>
<dbReference type="GO" id="GO:0016791">
    <property type="term" value="F:phosphatase activity"/>
    <property type="evidence" value="ECO:0007669"/>
    <property type="project" value="TreeGrafter"/>
</dbReference>
<dbReference type="Pfam" id="PF13344">
    <property type="entry name" value="Hydrolase_6"/>
    <property type="match status" value="1"/>
</dbReference>
<dbReference type="Pfam" id="PF13242">
    <property type="entry name" value="Hydrolase_like"/>
    <property type="match status" value="1"/>
</dbReference>
<dbReference type="InterPro" id="IPR036412">
    <property type="entry name" value="HAD-like_sf"/>
</dbReference>
<dbReference type="NCBIfam" id="TIGR01460">
    <property type="entry name" value="HAD-SF-IIA"/>
    <property type="match status" value="1"/>
</dbReference>
<protein>
    <submittedName>
        <fullName evidence="2">HAD family hydrolase</fullName>
    </submittedName>
</protein>
<dbReference type="EMBL" id="JNVU01000009">
    <property type="protein sequence ID" value="KEI45679.1"/>
    <property type="molecule type" value="Genomic_DNA"/>
</dbReference>
<dbReference type="SUPFAM" id="SSF56784">
    <property type="entry name" value="HAD-like"/>
    <property type="match status" value="1"/>
</dbReference>
<dbReference type="InterPro" id="IPR041065">
    <property type="entry name" value="GNAT-like"/>
</dbReference>
<dbReference type="AlphaFoldDB" id="A0A073BD66"/>
<dbReference type="Pfam" id="PF18407">
    <property type="entry name" value="GNAT_like"/>
    <property type="match status" value="1"/>
</dbReference>
<gene>
    <name evidence="2" type="ORF">GU90_01925</name>
</gene>
<evidence type="ECO:0000313" key="3">
    <source>
        <dbReference type="Proteomes" id="UP000031419"/>
    </source>
</evidence>
<dbReference type="Gene3D" id="3.40.50.1000">
    <property type="entry name" value="HAD superfamily/HAD-like"/>
    <property type="match status" value="2"/>
</dbReference>
<dbReference type="GO" id="GO:0005737">
    <property type="term" value="C:cytoplasm"/>
    <property type="evidence" value="ECO:0007669"/>
    <property type="project" value="TreeGrafter"/>
</dbReference>
<name>A0A073BD66_9PSEU</name>
<dbReference type="RefSeq" id="WP_029722587.1">
    <property type="nucleotide sequence ID" value="NZ_JAJUIW010000040.1"/>
</dbReference>
<comment type="caution">
    <text evidence="2">The sequence shown here is derived from an EMBL/GenBank/DDBJ whole genome shotgun (WGS) entry which is preliminary data.</text>
</comment>
<dbReference type="STRING" id="28042.GU90_01925"/>
<reference evidence="2 3" key="1">
    <citation type="submission" date="2014-06" db="EMBL/GenBank/DDBJ databases">
        <title>Saccharopolyspora rectivirgula DSM-43113 Genome sequencing.</title>
        <authorList>
            <person name="Barrera C."/>
            <person name="Millon L."/>
            <person name="Rognon B."/>
            <person name="Zaugg C."/>
            <person name="Monod M."/>
        </authorList>
    </citation>
    <scope>NUCLEOTIDE SEQUENCE [LARGE SCALE GENOMIC DNA]</scope>
    <source>
        <strain evidence="2 3">DSM 43113</strain>
    </source>
</reference>
<organism evidence="2 3">
    <name type="scientific">Saccharopolyspora rectivirgula</name>
    <dbReference type="NCBI Taxonomy" id="28042"/>
    <lineage>
        <taxon>Bacteria</taxon>
        <taxon>Bacillati</taxon>
        <taxon>Actinomycetota</taxon>
        <taxon>Actinomycetes</taxon>
        <taxon>Pseudonocardiales</taxon>
        <taxon>Pseudonocardiaceae</taxon>
        <taxon>Saccharopolyspora</taxon>
    </lineage>
</organism>
<keyword evidence="2" id="KW-0378">Hydrolase</keyword>
<evidence type="ECO:0000313" key="2">
    <source>
        <dbReference type="EMBL" id="KEI45679.1"/>
    </source>
</evidence>
<keyword evidence="3" id="KW-1185">Reference proteome</keyword>